<gene>
    <name evidence="1" type="ORF">BQ8794_290095</name>
</gene>
<protein>
    <submittedName>
        <fullName evidence="1">Uncharacterized protein</fullName>
    </submittedName>
</protein>
<dbReference type="Proteomes" id="UP000188388">
    <property type="component" value="Unassembled WGS sequence"/>
</dbReference>
<dbReference type="EMBL" id="FTPD01000022">
    <property type="protein sequence ID" value="SIT56485.1"/>
    <property type="molecule type" value="Genomic_DNA"/>
</dbReference>
<reference evidence="2" key="1">
    <citation type="submission" date="2017-01" db="EMBL/GenBank/DDBJ databases">
        <authorList>
            <person name="Brunel B."/>
        </authorList>
    </citation>
    <scope>NUCLEOTIDE SEQUENCE [LARGE SCALE GENOMIC DNA]</scope>
</reference>
<dbReference type="STRING" id="1631249.BQ8794_290095"/>
<keyword evidence="2" id="KW-1185">Reference proteome</keyword>
<organism evidence="1 2">
    <name type="scientific">Mesorhizobium prunaredense</name>
    <dbReference type="NCBI Taxonomy" id="1631249"/>
    <lineage>
        <taxon>Bacteria</taxon>
        <taxon>Pseudomonadati</taxon>
        <taxon>Pseudomonadota</taxon>
        <taxon>Alphaproteobacteria</taxon>
        <taxon>Hyphomicrobiales</taxon>
        <taxon>Phyllobacteriaceae</taxon>
        <taxon>Mesorhizobium</taxon>
    </lineage>
</organism>
<accession>A0A1R3V981</accession>
<evidence type="ECO:0000313" key="2">
    <source>
        <dbReference type="Proteomes" id="UP000188388"/>
    </source>
</evidence>
<proteinExistence type="predicted"/>
<evidence type="ECO:0000313" key="1">
    <source>
        <dbReference type="EMBL" id="SIT56485.1"/>
    </source>
</evidence>
<name>A0A1R3V981_9HYPH</name>
<sequence>MTATSSGSTPTPERWKSWCRQAISRCGGRRTAILPAMNSASAASFSPGCGKWSAVPTTAPAHSETTWRSSHCSEKGRLATTAPNLNVKYFLSQISVAKFGLLRATFATEISPIISAADFDAKLRICATQERQLSTSKRAWSAWSVIRQERRST</sequence>
<dbReference type="AlphaFoldDB" id="A0A1R3V981"/>